<sequence>MLLPALVSTALTLSSVFFHLSTTQGLLLAFSIVVQILSLTLINSRLPNFTTATPTILKYAGFNLVVTAFLFIISLVLRRLSQSASQIPPPHIVDVVTSMIDKFVPMPSPGKDSEETTQGKYSGVAHTMNNLIFAICFILYVIVITFSFVF</sequence>
<proteinExistence type="predicted"/>
<evidence type="ECO:0000256" key="1">
    <source>
        <dbReference type="SAM" id="Phobius"/>
    </source>
</evidence>
<protein>
    <recommendedName>
        <fullName evidence="4">Neurotransmitter-gated ion-channel transmembrane domain-containing protein</fullName>
    </recommendedName>
</protein>
<evidence type="ECO:0000313" key="2">
    <source>
        <dbReference type="EMBL" id="TMS39414.1"/>
    </source>
</evidence>
<dbReference type="Proteomes" id="UP000298663">
    <property type="component" value="Unassembled WGS sequence"/>
</dbReference>
<feature type="transmembrane region" description="Helical" evidence="1">
    <location>
        <begin position="56"/>
        <end position="77"/>
    </location>
</feature>
<organism evidence="2 3">
    <name type="scientific">Steinernema carpocapsae</name>
    <name type="common">Entomopathogenic nematode</name>
    <dbReference type="NCBI Taxonomy" id="34508"/>
    <lineage>
        <taxon>Eukaryota</taxon>
        <taxon>Metazoa</taxon>
        <taxon>Ecdysozoa</taxon>
        <taxon>Nematoda</taxon>
        <taxon>Chromadorea</taxon>
        <taxon>Rhabditida</taxon>
        <taxon>Tylenchina</taxon>
        <taxon>Panagrolaimomorpha</taxon>
        <taxon>Strongyloidoidea</taxon>
        <taxon>Steinernematidae</taxon>
        <taxon>Steinernema</taxon>
    </lineage>
</organism>
<evidence type="ECO:0000313" key="3">
    <source>
        <dbReference type="Proteomes" id="UP000298663"/>
    </source>
</evidence>
<keyword evidence="1" id="KW-1133">Transmembrane helix</keyword>
<comment type="caution">
    <text evidence="2">The sequence shown here is derived from an EMBL/GenBank/DDBJ whole genome shotgun (WGS) entry which is preliminary data.</text>
</comment>
<evidence type="ECO:0008006" key="4">
    <source>
        <dbReference type="Google" id="ProtNLM"/>
    </source>
</evidence>
<dbReference type="AlphaFoldDB" id="A0A4U8V1W9"/>
<keyword evidence="3" id="KW-1185">Reference proteome</keyword>
<dbReference type="STRING" id="34508.A0A4U8V1W9"/>
<dbReference type="EMBL" id="AZBU02000001">
    <property type="protein sequence ID" value="TMS39414.1"/>
    <property type="molecule type" value="Genomic_DNA"/>
</dbReference>
<dbReference type="InterPro" id="IPR038050">
    <property type="entry name" value="Neuro_actylchol_rec"/>
</dbReference>
<accession>A0A4U8V1W9</accession>
<reference evidence="2 3" key="1">
    <citation type="journal article" date="2015" name="Genome Biol.">
        <title>Comparative genomics of Steinernema reveals deeply conserved gene regulatory networks.</title>
        <authorList>
            <person name="Dillman A.R."/>
            <person name="Macchietto M."/>
            <person name="Porter C.F."/>
            <person name="Rogers A."/>
            <person name="Williams B."/>
            <person name="Antoshechkin I."/>
            <person name="Lee M.M."/>
            <person name="Goodwin Z."/>
            <person name="Lu X."/>
            <person name="Lewis E.E."/>
            <person name="Goodrich-Blair H."/>
            <person name="Stock S.P."/>
            <person name="Adams B.J."/>
            <person name="Sternberg P.W."/>
            <person name="Mortazavi A."/>
        </authorList>
    </citation>
    <scope>NUCLEOTIDE SEQUENCE [LARGE SCALE GENOMIC DNA]</scope>
    <source>
        <strain evidence="2 3">ALL</strain>
    </source>
</reference>
<keyword evidence="1" id="KW-0472">Membrane</keyword>
<feature type="transmembrane region" description="Helical" evidence="1">
    <location>
        <begin position="131"/>
        <end position="149"/>
    </location>
</feature>
<reference evidence="2 3" key="2">
    <citation type="journal article" date="2019" name="G3 (Bethesda)">
        <title>Hybrid Assembly of the Genome of the Entomopathogenic Nematode Steinernema carpocapsae Identifies the X-Chromosome.</title>
        <authorList>
            <person name="Serra L."/>
            <person name="Macchietto M."/>
            <person name="Macias-Munoz A."/>
            <person name="McGill C.J."/>
            <person name="Rodriguez I.M."/>
            <person name="Rodriguez B."/>
            <person name="Murad R."/>
            <person name="Mortazavi A."/>
        </authorList>
    </citation>
    <scope>NUCLEOTIDE SEQUENCE [LARGE SCALE GENOMIC DNA]</scope>
    <source>
        <strain evidence="2 3">ALL</strain>
    </source>
</reference>
<feature type="transmembrane region" description="Helical" evidence="1">
    <location>
        <begin position="28"/>
        <end position="44"/>
    </location>
</feature>
<gene>
    <name evidence="2" type="ORF">L596_005941</name>
</gene>
<dbReference type="OrthoDB" id="5920062at2759"/>
<dbReference type="Gene3D" id="1.20.58.390">
    <property type="entry name" value="Neurotransmitter-gated ion-channel transmembrane domain"/>
    <property type="match status" value="1"/>
</dbReference>
<keyword evidence="1" id="KW-0812">Transmembrane</keyword>
<name>A0A4U8V1W9_STECR</name>